<proteinExistence type="predicted"/>
<dbReference type="OrthoDB" id="89814at2759"/>
<evidence type="ECO:0000313" key="4">
    <source>
        <dbReference type="Proteomes" id="UP000030762"/>
    </source>
</evidence>
<dbReference type="InParanoid" id="T0R971"/>
<keyword evidence="2" id="KW-0732">Signal</keyword>
<dbReference type="VEuPathDB" id="FungiDB:SDRG_16103"/>
<feature type="region of interest" description="Disordered" evidence="1">
    <location>
        <begin position="330"/>
        <end position="350"/>
    </location>
</feature>
<protein>
    <submittedName>
        <fullName evidence="3">Uncharacterized protein</fullName>
    </submittedName>
</protein>
<feature type="chain" id="PRO_5004583815" evidence="2">
    <location>
        <begin position="23"/>
        <end position="369"/>
    </location>
</feature>
<evidence type="ECO:0000313" key="3">
    <source>
        <dbReference type="EMBL" id="EQC26037.1"/>
    </source>
</evidence>
<sequence>MVVGRPRHFLLGLAASLPYVLAEKTSNSSLPVGTNPAPYSAQRSLATGCFFGSFTCPNGATACIDPIEFAGCAFDTVTPLSIDGIAPDFFGLMKDFTDGTSNFIVDFADQMLNDAIQDLIECGNFLSGNRPTCSTLASLRSFQGQVGAKGLTATDVRRIENGLAKAKDVASGVTQECKTGCTQGECSGDALTYTEPTGCTCQSLMLNTSDPQLFTVTAPECAINAGLFLANAKGALELTMKIQFSYMGCFVGTKDAPSEWRRCTNAYAYDDLPGAMFVRCVDQSNREGDLTRTTQGNPSSSSSSSSKAGWMSLLPVAMIGGYLYLRNQKKNAQPPTTTPDPAKPSVSAAPQVKAAVEISLDTEIVCEID</sequence>
<dbReference type="AlphaFoldDB" id="T0R971"/>
<dbReference type="Proteomes" id="UP000030762">
    <property type="component" value="Unassembled WGS sequence"/>
</dbReference>
<reference evidence="3 4" key="1">
    <citation type="submission" date="2012-04" db="EMBL/GenBank/DDBJ databases">
        <title>The Genome Sequence of Saprolegnia declina VS20.</title>
        <authorList>
            <consortium name="The Broad Institute Genome Sequencing Platform"/>
            <person name="Russ C."/>
            <person name="Nusbaum C."/>
            <person name="Tyler B."/>
            <person name="van West P."/>
            <person name="Dieguez-Uribeondo J."/>
            <person name="de Bruijn I."/>
            <person name="Tripathy S."/>
            <person name="Jiang R."/>
            <person name="Young S.K."/>
            <person name="Zeng Q."/>
            <person name="Gargeya S."/>
            <person name="Fitzgerald M."/>
            <person name="Haas B."/>
            <person name="Abouelleil A."/>
            <person name="Alvarado L."/>
            <person name="Arachchi H.M."/>
            <person name="Berlin A."/>
            <person name="Chapman S.B."/>
            <person name="Goldberg J."/>
            <person name="Griggs A."/>
            <person name="Gujja S."/>
            <person name="Hansen M."/>
            <person name="Howarth C."/>
            <person name="Imamovic A."/>
            <person name="Larimer J."/>
            <person name="McCowen C."/>
            <person name="Montmayeur A."/>
            <person name="Murphy C."/>
            <person name="Neiman D."/>
            <person name="Pearson M."/>
            <person name="Priest M."/>
            <person name="Roberts A."/>
            <person name="Saif S."/>
            <person name="Shea T."/>
            <person name="Sisk P."/>
            <person name="Sykes S."/>
            <person name="Wortman J."/>
            <person name="Nusbaum C."/>
            <person name="Birren B."/>
        </authorList>
    </citation>
    <scope>NUCLEOTIDE SEQUENCE [LARGE SCALE GENOMIC DNA]</scope>
    <source>
        <strain evidence="3 4">VS20</strain>
    </source>
</reference>
<dbReference type="GeneID" id="19956830"/>
<name>T0R971_SAPDV</name>
<evidence type="ECO:0000256" key="1">
    <source>
        <dbReference type="SAM" id="MobiDB-lite"/>
    </source>
</evidence>
<keyword evidence="4" id="KW-1185">Reference proteome</keyword>
<evidence type="ECO:0000256" key="2">
    <source>
        <dbReference type="SAM" id="SignalP"/>
    </source>
</evidence>
<organism evidence="3 4">
    <name type="scientific">Saprolegnia diclina (strain VS20)</name>
    <dbReference type="NCBI Taxonomy" id="1156394"/>
    <lineage>
        <taxon>Eukaryota</taxon>
        <taxon>Sar</taxon>
        <taxon>Stramenopiles</taxon>
        <taxon>Oomycota</taxon>
        <taxon>Saprolegniomycetes</taxon>
        <taxon>Saprolegniales</taxon>
        <taxon>Saprolegniaceae</taxon>
        <taxon>Saprolegnia</taxon>
    </lineage>
</organism>
<dbReference type="eggNOG" id="ENOG502SRBS">
    <property type="taxonomic scope" value="Eukaryota"/>
</dbReference>
<accession>T0R971</accession>
<feature type="region of interest" description="Disordered" evidence="1">
    <location>
        <begin position="288"/>
        <end position="307"/>
    </location>
</feature>
<feature type="signal peptide" evidence="2">
    <location>
        <begin position="1"/>
        <end position="22"/>
    </location>
</feature>
<dbReference type="RefSeq" id="XP_008620522.1">
    <property type="nucleotide sequence ID" value="XM_008622300.1"/>
</dbReference>
<dbReference type="OMA" id="SEWRRCT"/>
<dbReference type="EMBL" id="JH767244">
    <property type="protein sequence ID" value="EQC26037.1"/>
    <property type="molecule type" value="Genomic_DNA"/>
</dbReference>
<gene>
    <name evidence="3" type="ORF">SDRG_16103</name>
</gene>